<keyword evidence="3" id="KW-1185">Reference proteome</keyword>
<dbReference type="AlphaFoldDB" id="A0A8A3PH98"/>
<protein>
    <recommendedName>
        <fullName evidence="1">Heterokaryon incompatibility domain-containing protein</fullName>
    </recommendedName>
</protein>
<sequence length="666" mass="76274">MTQLYTPLNSDLCQIRRLVLQPAISFDDPLHSHLDIVSLESSPVYEALSYVWGSPKPPKTINLGGRLISITPNLDNALRNLRDSNSPRTLWVDALCINQDDLDERAAQVALMRRVYSDATTVLIWLGPEADGSEEAMRSIERFDKGYWRTYDFQTQFMEILFRPWFTRIWTVQEFVMARHSVVDGRMKNPLFGCGNVWVEWLPFITAWAHFSDDGNIIQEKYKKAYHDAVAETFRPEWIQLAPSRPVGTEPTSLDGVITGLRSAFGEDFLRDLLYSSVKEVDEDIQLNPLVWRARHTVMRHSQYDSAEAKAFWRRMELMKRVPITYHGFLMHSRGTIHIRKETLPVETVLKGTMNLRSTDPRDKIYGILGLLSEEARAAIPIDYHKEPEWTFVPTMAYIIHHEPKGLALLGLLWRTRHFKTPLPSWVPDFTISADFHDEHNPVFLRGSCADHAWEWPEDTRATVSSDRVTLSAHMVTFGRVIHIISFIDGDRNYFVSRFAEIEAILALRAPRSEPLWRSLVGIRNTDHELIVSYPRTFEVLMGRAMEQDGEAQKMFQDAILPIVRGRKFFITDEGFAGVATPMISNGDTIATIAGMGRAAILRDTDPKEIGLEGRVDGDRQHQRITGFAYVGCHDRDGFNSLAKENIGDRRKHSCVDRGLEQCYII</sequence>
<dbReference type="PANTHER" id="PTHR24148">
    <property type="entry name" value="ANKYRIN REPEAT DOMAIN-CONTAINING PROTEIN 39 HOMOLOG-RELATED"/>
    <property type="match status" value="1"/>
</dbReference>
<feature type="domain" description="Heterokaryon incompatibility" evidence="1">
    <location>
        <begin position="45"/>
        <end position="174"/>
    </location>
</feature>
<dbReference type="OrthoDB" id="2157530at2759"/>
<dbReference type="PANTHER" id="PTHR24148:SF82">
    <property type="entry name" value="HETEROKARYON INCOMPATIBILITY DOMAIN-CONTAINING PROTEIN"/>
    <property type="match status" value="1"/>
</dbReference>
<evidence type="ECO:0000259" key="1">
    <source>
        <dbReference type="Pfam" id="PF06985"/>
    </source>
</evidence>
<dbReference type="Proteomes" id="UP000672032">
    <property type="component" value="Chromosome 4"/>
</dbReference>
<gene>
    <name evidence="2" type="ORF">DSL72_006001</name>
</gene>
<evidence type="ECO:0000313" key="3">
    <source>
        <dbReference type="Proteomes" id="UP000672032"/>
    </source>
</evidence>
<dbReference type="EMBL" id="CP063408">
    <property type="protein sequence ID" value="QSZ34409.1"/>
    <property type="molecule type" value="Genomic_DNA"/>
</dbReference>
<accession>A0A8A3PH98</accession>
<reference evidence="2" key="1">
    <citation type="submission" date="2020-10" db="EMBL/GenBank/DDBJ databases">
        <title>Genome Sequence of Monilinia vaccinii-corymbosi Sheds Light on Mummy Berry Disease Infection of Blueberry and Mating Type.</title>
        <authorList>
            <person name="Yow A.G."/>
            <person name="Zhang Y."/>
            <person name="Bansal K."/>
            <person name="Eacker S.M."/>
            <person name="Sullivan S."/>
            <person name="Liachko I."/>
            <person name="Cubeta M.A."/>
            <person name="Rollins J.A."/>
            <person name="Ashrafi H."/>
        </authorList>
    </citation>
    <scope>NUCLEOTIDE SEQUENCE</scope>
    <source>
        <strain evidence="2">RL-1</strain>
    </source>
</reference>
<dbReference type="InterPro" id="IPR010730">
    <property type="entry name" value="HET"/>
</dbReference>
<evidence type="ECO:0000313" key="2">
    <source>
        <dbReference type="EMBL" id="QSZ34409.1"/>
    </source>
</evidence>
<dbReference type="InterPro" id="IPR052895">
    <property type="entry name" value="HetReg/Transcr_Mod"/>
</dbReference>
<name>A0A8A3PH98_9HELO</name>
<organism evidence="2 3">
    <name type="scientific">Monilinia vaccinii-corymbosi</name>
    <dbReference type="NCBI Taxonomy" id="61207"/>
    <lineage>
        <taxon>Eukaryota</taxon>
        <taxon>Fungi</taxon>
        <taxon>Dikarya</taxon>
        <taxon>Ascomycota</taxon>
        <taxon>Pezizomycotina</taxon>
        <taxon>Leotiomycetes</taxon>
        <taxon>Helotiales</taxon>
        <taxon>Sclerotiniaceae</taxon>
        <taxon>Monilinia</taxon>
    </lineage>
</organism>
<proteinExistence type="predicted"/>
<dbReference type="Pfam" id="PF06985">
    <property type="entry name" value="HET"/>
    <property type="match status" value="1"/>
</dbReference>